<evidence type="ECO:0000313" key="14">
    <source>
        <dbReference type="RefSeq" id="XP_033810186.1"/>
    </source>
</evidence>
<dbReference type="InParanoid" id="A0A6P8RZP8"/>
<dbReference type="RefSeq" id="XP_033810186.1">
    <property type="nucleotide sequence ID" value="XM_033954295.1"/>
</dbReference>
<feature type="transmembrane region" description="Helical" evidence="11">
    <location>
        <begin position="101"/>
        <end position="120"/>
    </location>
</feature>
<evidence type="ECO:0000259" key="12">
    <source>
        <dbReference type="PROSITE" id="PS50262"/>
    </source>
</evidence>
<dbReference type="Proteomes" id="UP000515159">
    <property type="component" value="Chromosome 1"/>
</dbReference>
<dbReference type="CDD" id="cd13954">
    <property type="entry name" value="7tmA_OR"/>
    <property type="match status" value="1"/>
</dbReference>
<reference evidence="14" key="1">
    <citation type="submission" date="2025-08" db="UniProtKB">
        <authorList>
            <consortium name="RefSeq"/>
        </authorList>
    </citation>
    <scope>IDENTIFICATION</scope>
</reference>
<evidence type="ECO:0000256" key="6">
    <source>
        <dbReference type="ARBA" id="ARBA00022989"/>
    </source>
</evidence>
<dbReference type="GeneID" id="117364720"/>
<feature type="transmembrane region" description="Helical" evidence="11">
    <location>
        <begin position="203"/>
        <end position="222"/>
    </location>
</feature>
<dbReference type="GO" id="GO:0005886">
    <property type="term" value="C:plasma membrane"/>
    <property type="evidence" value="ECO:0007669"/>
    <property type="project" value="UniProtKB-SubCell"/>
</dbReference>
<dbReference type="FunCoup" id="A0A6P8RZP8">
    <property type="interactions" value="264"/>
</dbReference>
<dbReference type="InterPro" id="IPR000725">
    <property type="entry name" value="Olfact_rcpt"/>
</dbReference>
<evidence type="ECO:0000256" key="5">
    <source>
        <dbReference type="ARBA" id="ARBA00022725"/>
    </source>
</evidence>
<keyword evidence="8 11" id="KW-0472">Membrane</keyword>
<keyword evidence="13" id="KW-1185">Reference proteome</keyword>
<keyword evidence="5" id="KW-0552">Olfaction</keyword>
<keyword evidence="7" id="KW-0297">G-protein coupled receptor</keyword>
<gene>
    <name evidence="14" type="primary">LOC117364720</name>
</gene>
<dbReference type="SUPFAM" id="SSF81321">
    <property type="entry name" value="Family A G protein-coupled receptor-like"/>
    <property type="match status" value="1"/>
</dbReference>
<dbReference type="GO" id="GO:0004984">
    <property type="term" value="F:olfactory receptor activity"/>
    <property type="evidence" value="ECO:0007669"/>
    <property type="project" value="InterPro"/>
</dbReference>
<sequence>MEWRNETSVTEFLLQGPTDHEELNDFLFFVFLAMYLCNLLGNGTMISIISVNSQFHTPMYLFLCILSFTDMCLTTVTVPKMLRSLSSGKKTISFSNCFTQLYFFTVFTIEECMLLSIMAYDRYVAICNPLHYITIMNKKVCLTMLFATFIISINHALLHILLLLRLSFCKSNKIPHFFCDLGPLLKLSCTDTSINELMVFTEASLLVLGPFVIILVSYVYIIKTILKIQSTGGRHKTFSTCSSHLTVVILFYGTIAFMYFRPSSSYSFQKDKIASVMYNVLSPMLNPFIYSLRNKDVKMALKKALQRKFTFSKE</sequence>
<feature type="domain" description="G-protein coupled receptors family 1 profile" evidence="12">
    <location>
        <begin position="41"/>
        <end position="290"/>
    </location>
</feature>
<proteinExistence type="predicted"/>
<keyword evidence="10" id="KW-0807">Transducer</keyword>
<feature type="transmembrane region" description="Helical" evidence="11">
    <location>
        <begin position="26"/>
        <end position="48"/>
    </location>
</feature>
<feature type="transmembrane region" description="Helical" evidence="11">
    <location>
        <begin position="243"/>
        <end position="261"/>
    </location>
</feature>
<dbReference type="InterPro" id="IPR017452">
    <property type="entry name" value="GPCR_Rhodpsn_7TM"/>
</dbReference>
<feature type="transmembrane region" description="Helical" evidence="11">
    <location>
        <begin position="273"/>
        <end position="292"/>
    </location>
</feature>
<dbReference type="Gene3D" id="1.20.1070.10">
    <property type="entry name" value="Rhodopsin 7-helix transmembrane proteins"/>
    <property type="match status" value="1"/>
</dbReference>
<dbReference type="PANTHER" id="PTHR26452">
    <property type="entry name" value="OLFACTORY RECEPTOR"/>
    <property type="match status" value="1"/>
</dbReference>
<evidence type="ECO:0000256" key="2">
    <source>
        <dbReference type="ARBA" id="ARBA00022475"/>
    </source>
</evidence>
<dbReference type="InterPro" id="IPR000276">
    <property type="entry name" value="GPCR_Rhodpsn"/>
</dbReference>
<dbReference type="FunFam" id="1.20.1070.10:FF:000001">
    <property type="entry name" value="Olfactory receptor"/>
    <property type="match status" value="1"/>
</dbReference>
<dbReference type="Pfam" id="PF13853">
    <property type="entry name" value="7tm_4"/>
    <property type="match status" value="1"/>
</dbReference>
<organism evidence="13 14">
    <name type="scientific">Geotrypetes seraphini</name>
    <name type="common">Gaboon caecilian</name>
    <name type="synonym">Caecilia seraphini</name>
    <dbReference type="NCBI Taxonomy" id="260995"/>
    <lineage>
        <taxon>Eukaryota</taxon>
        <taxon>Metazoa</taxon>
        <taxon>Chordata</taxon>
        <taxon>Craniata</taxon>
        <taxon>Vertebrata</taxon>
        <taxon>Euteleostomi</taxon>
        <taxon>Amphibia</taxon>
        <taxon>Gymnophiona</taxon>
        <taxon>Geotrypetes</taxon>
    </lineage>
</organism>
<dbReference type="GO" id="GO:0004930">
    <property type="term" value="F:G protein-coupled receptor activity"/>
    <property type="evidence" value="ECO:0007669"/>
    <property type="project" value="UniProtKB-KW"/>
</dbReference>
<keyword evidence="2" id="KW-1003">Cell membrane</keyword>
<dbReference type="AlphaFoldDB" id="A0A6P8RZP8"/>
<dbReference type="PRINTS" id="PR00237">
    <property type="entry name" value="GPCRRHODOPSN"/>
</dbReference>
<feature type="transmembrane region" description="Helical" evidence="11">
    <location>
        <begin position="60"/>
        <end position="81"/>
    </location>
</feature>
<evidence type="ECO:0000256" key="10">
    <source>
        <dbReference type="ARBA" id="ARBA00023224"/>
    </source>
</evidence>
<evidence type="ECO:0000256" key="1">
    <source>
        <dbReference type="ARBA" id="ARBA00004651"/>
    </source>
</evidence>
<keyword evidence="3" id="KW-0716">Sensory transduction</keyword>
<dbReference type="OrthoDB" id="6159456at2759"/>
<evidence type="ECO:0000256" key="9">
    <source>
        <dbReference type="ARBA" id="ARBA00023170"/>
    </source>
</evidence>
<evidence type="ECO:0000256" key="8">
    <source>
        <dbReference type="ARBA" id="ARBA00023136"/>
    </source>
</evidence>
<evidence type="ECO:0000313" key="13">
    <source>
        <dbReference type="Proteomes" id="UP000515159"/>
    </source>
</evidence>
<evidence type="ECO:0000256" key="11">
    <source>
        <dbReference type="SAM" id="Phobius"/>
    </source>
</evidence>
<protein>
    <submittedName>
        <fullName evidence="14">Olfactory receptor 1361-like</fullName>
    </submittedName>
</protein>
<evidence type="ECO:0000256" key="4">
    <source>
        <dbReference type="ARBA" id="ARBA00022692"/>
    </source>
</evidence>
<dbReference type="PRINTS" id="PR00245">
    <property type="entry name" value="OLFACTORYR"/>
</dbReference>
<keyword evidence="9" id="KW-0675">Receptor</keyword>
<dbReference type="KEGG" id="gsh:117364720"/>
<evidence type="ECO:0000256" key="7">
    <source>
        <dbReference type="ARBA" id="ARBA00023040"/>
    </source>
</evidence>
<feature type="transmembrane region" description="Helical" evidence="11">
    <location>
        <begin position="140"/>
        <end position="164"/>
    </location>
</feature>
<dbReference type="InterPro" id="IPR050516">
    <property type="entry name" value="Olfactory_GPCR"/>
</dbReference>
<dbReference type="PROSITE" id="PS50262">
    <property type="entry name" value="G_PROTEIN_RECEP_F1_2"/>
    <property type="match status" value="1"/>
</dbReference>
<keyword evidence="4 11" id="KW-0812">Transmembrane</keyword>
<name>A0A6P8RZP8_GEOSA</name>
<accession>A0A6P8RZP8</accession>
<keyword evidence="6 11" id="KW-1133">Transmembrane helix</keyword>
<comment type="subcellular location">
    <subcellularLocation>
        <location evidence="1">Cell membrane</location>
        <topology evidence="1">Multi-pass membrane protein</topology>
    </subcellularLocation>
</comment>
<evidence type="ECO:0000256" key="3">
    <source>
        <dbReference type="ARBA" id="ARBA00022606"/>
    </source>
</evidence>